<evidence type="ECO:0000256" key="5">
    <source>
        <dbReference type="NCBIfam" id="TIGR02228"/>
    </source>
</evidence>
<evidence type="ECO:0000256" key="4">
    <source>
        <dbReference type="ARBA" id="ARBA00023136"/>
    </source>
</evidence>
<dbReference type="CDD" id="cd06530">
    <property type="entry name" value="S26_SPase_I"/>
    <property type="match status" value="1"/>
</dbReference>
<sequence>MNTLTEVQASGAAGAPEPSRRRNTPQRDAGTSAETVRTTSGAVKAAAGRTLSILSSLLVALAVAGFFFLAVGPRVLGYQTSTMLTGSMAPLINPGDVVVTVPTLVADIRVGDVITYRIPVEDQRVETHRVAEILAGTDGSAAVRTKGDANDGVDPWTASFQGATVDKQVLTIPYVGQAIRALRQPVVLNTLMYGAPAVLLIGLLASIWRKDPEPESND</sequence>
<name>A0ABU0PIV9_9MICC</name>
<dbReference type="EMBL" id="JAUSXB010000001">
    <property type="protein sequence ID" value="MDQ0673899.1"/>
    <property type="molecule type" value="Genomic_DNA"/>
</dbReference>
<dbReference type="InterPro" id="IPR001733">
    <property type="entry name" value="Peptidase_S26B"/>
</dbReference>
<gene>
    <name evidence="8" type="ORF">QFZ36_001460</name>
</gene>
<keyword evidence="2 7" id="KW-0812">Transmembrane</keyword>
<evidence type="ECO:0000256" key="7">
    <source>
        <dbReference type="SAM" id="Phobius"/>
    </source>
</evidence>
<dbReference type="PANTHER" id="PTHR10806:SF6">
    <property type="entry name" value="SIGNAL PEPTIDASE COMPLEX CATALYTIC SUBUNIT SEC11"/>
    <property type="match status" value="1"/>
</dbReference>
<keyword evidence="4 7" id="KW-0472">Membrane</keyword>
<dbReference type="RefSeq" id="WP_306635106.1">
    <property type="nucleotide sequence ID" value="NZ_JAUSXB010000001.1"/>
</dbReference>
<proteinExistence type="predicted"/>
<dbReference type="GO" id="GO:0009003">
    <property type="term" value="F:signal peptidase activity"/>
    <property type="evidence" value="ECO:0007669"/>
    <property type="project" value="UniProtKB-EC"/>
</dbReference>
<reference evidence="8 9" key="1">
    <citation type="submission" date="2023-07" db="EMBL/GenBank/DDBJ databases">
        <title>Comparative genomics of wheat-associated soil bacteria to identify genetic determinants of phenazine resistance.</title>
        <authorList>
            <person name="Mouncey N."/>
        </authorList>
    </citation>
    <scope>NUCLEOTIDE SEQUENCE [LARGE SCALE GENOMIC DNA]</scope>
    <source>
        <strain evidence="8 9">W1I3</strain>
    </source>
</reference>
<evidence type="ECO:0000313" key="9">
    <source>
        <dbReference type="Proteomes" id="UP001236806"/>
    </source>
</evidence>
<protein>
    <recommendedName>
        <fullName evidence="5">Signal peptidase I</fullName>
        <ecNumber evidence="5">3.4.21.89</ecNumber>
    </recommendedName>
</protein>
<evidence type="ECO:0000313" key="8">
    <source>
        <dbReference type="EMBL" id="MDQ0673899.1"/>
    </source>
</evidence>
<feature type="transmembrane region" description="Helical" evidence="7">
    <location>
        <begin position="51"/>
        <end position="71"/>
    </location>
</feature>
<dbReference type="SUPFAM" id="SSF51306">
    <property type="entry name" value="LexA/Signal peptidase"/>
    <property type="match status" value="1"/>
</dbReference>
<evidence type="ECO:0000256" key="3">
    <source>
        <dbReference type="ARBA" id="ARBA00022989"/>
    </source>
</evidence>
<accession>A0ABU0PIV9</accession>
<feature type="region of interest" description="Disordered" evidence="6">
    <location>
        <begin position="1"/>
        <end position="36"/>
    </location>
</feature>
<dbReference type="Proteomes" id="UP001236806">
    <property type="component" value="Unassembled WGS sequence"/>
</dbReference>
<dbReference type="EC" id="3.4.21.89" evidence="5"/>
<keyword evidence="9" id="KW-1185">Reference proteome</keyword>
<evidence type="ECO:0000256" key="1">
    <source>
        <dbReference type="ARBA" id="ARBA00004370"/>
    </source>
</evidence>
<dbReference type="InterPro" id="IPR019533">
    <property type="entry name" value="Peptidase_S26"/>
</dbReference>
<dbReference type="NCBIfam" id="TIGR02228">
    <property type="entry name" value="sigpep_I_arch"/>
    <property type="match status" value="1"/>
</dbReference>
<feature type="transmembrane region" description="Helical" evidence="7">
    <location>
        <begin position="186"/>
        <end position="208"/>
    </location>
</feature>
<dbReference type="InterPro" id="IPR036286">
    <property type="entry name" value="LexA/Signal_pep-like_sf"/>
</dbReference>
<evidence type="ECO:0000256" key="6">
    <source>
        <dbReference type="SAM" id="MobiDB-lite"/>
    </source>
</evidence>
<dbReference type="PANTHER" id="PTHR10806">
    <property type="entry name" value="SIGNAL PEPTIDASE COMPLEX CATALYTIC SUBUNIT SEC11"/>
    <property type="match status" value="1"/>
</dbReference>
<comment type="subcellular location">
    <subcellularLocation>
        <location evidence="1">Membrane</location>
    </subcellularLocation>
</comment>
<keyword evidence="8" id="KW-0378">Hydrolase</keyword>
<comment type="caution">
    <text evidence="8">The sequence shown here is derived from an EMBL/GenBank/DDBJ whole genome shotgun (WGS) entry which is preliminary data.</text>
</comment>
<evidence type="ECO:0000256" key="2">
    <source>
        <dbReference type="ARBA" id="ARBA00022692"/>
    </source>
</evidence>
<keyword evidence="3 7" id="KW-1133">Transmembrane helix</keyword>
<organism evidence="8 9">
    <name type="scientific">Pseudarthrobacter siccitolerans</name>
    <dbReference type="NCBI Taxonomy" id="861266"/>
    <lineage>
        <taxon>Bacteria</taxon>
        <taxon>Bacillati</taxon>
        <taxon>Actinomycetota</taxon>
        <taxon>Actinomycetes</taxon>
        <taxon>Micrococcales</taxon>
        <taxon>Micrococcaceae</taxon>
        <taxon>Pseudarthrobacter</taxon>
    </lineage>
</organism>